<sequence>MSKSSRQRGKRRTSKSTSQFVLARDTDPAQHEPIYNIASGPFPMTRVKVHYDGWIALPASVRRRFHLTTGDELELVPTSDGIMLRAKKPVQAGAASKPEVDEEKAVQPAPTASAPAVELTAAQETPAEEPAVEKQAAAAKRDKRTASTRASLSVQVQARGRRGTRKANAG</sequence>
<dbReference type="SMART" id="SM00966">
    <property type="entry name" value="SpoVT_AbrB"/>
    <property type="match status" value="1"/>
</dbReference>
<keyword evidence="4" id="KW-1185">Reference proteome</keyword>
<feature type="domain" description="SpoVT-AbrB" evidence="2">
    <location>
        <begin position="47"/>
        <end position="92"/>
    </location>
</feature>
<feature type="compositionally biased region" description="Polar residues" evidence="1">
    <location>
        <begin position="147"/>
        <end position="156"/>
    </location>
</feature>
<name>A0ABU8XQ28_9PROT</name>
<feature type="compositionally biased region" description="Basic residues" evidence="1">
    <location>
        <begin position="1"/>
        <end position="14"/>
    </location>
</feature>
<evidence type="ECO:0000256" key="1">
    <source>
        <dbReference type="SAM" id="MobiDB-lite"/>
    </source>
</evidence>
<dbReference type="GO" id="GO:0003677">
    <property type="term" value="F:DNA binding"/>
    <property type="evidence" value="ECO:0007669"/>
    <property type="project" value="UniProtKB-KW"/>
</dbReference>
<gene>
    <name evidence="3" type="ORF">U1T56_08470</name>
</gene>
<dbReference type="Proteomes" id="UP001375743">
    <property type="component" value="Unassembled WGS sequence"/>
</dbReference>
<feature type="compositionally biased region" description="Basic residues" evidence="1">
    <location>
        <begin position="159"/>
        <end position="170"/>
    </location>
</feature>
<organism evidence="3 4">
    <name type="scientific">Benzoatithermus flavus</name>
    <dbReference type="NCBI Taxonomy" id="3108223"/>
    <lineage>
        <taxon>Bacteria</taxon>
        <taxon>Pseudomonadati</taxon>
        <taxon>Pseudomonadota</taxon>
        <taxon>Alphaproteobacteria</taxon>
        <taxon>Geminicoccales</taxon>
        <taxon>Geminicoccaceae</taxon>
        <taxon>Benzoatithermus</taxon>
    </lineage>
</organism>
<proteinExistence type="predicted"/>
<comment type="caution">
    <text evidence="3">The sequence shown here is derived from an EMBL/GenBank/DDBJ whole genome shotgun (WGS) entry which is preliminary data.</text>
</comment>
<feature type="compositionally biased region" description="Low complexity" evidence="1">
    <location>
        <begin position="118"/>
        <end position="129"/>
    </location>
</feature>
<dbReference type="Pfam" id="PF04014">
    <property type="entry name" value="MazE_antitoxin"/>
    <property type="match status" value="1"/>
</dbReference>
<evidence type="ECO:0000259" key="2">
    <source>
        <dbReference type="SMART" id="SM00966"/>
    </source>
</evidence>
<dbReference type="NCBIfam" id="TIGR01439">
    <property type="entry name" value="lp_hng_hel_AbrB"/>
    <property type="match status" value="1"/>
</dbReference>
<accession>A0ABU8XQ28</accession>
<reference evidence="3 4" key="1">
    <citation type="submission" date="2024-01" db="EMBL/GenBank/DDBJ databases">
        <title>Multi-omics insights into the function and evolution of sodium benzoate biodegradation pathways in Benzoatithermus flavus gen. nov., sp. nov. from hot spring.</title>
        <authorList>
            <person name="Hu C.-J."/>
            <person name="Li W.-J."/>
        </authorList>
    </citation>
    <scope>NUCLEOTIDE SEQUENCE [LARGE SCALE GENOMIC DNA]</scope>
    <source>
        <strain evidence="3 4">SYSU G07066</strain>
    </source>
</reference>
<evidence type="ECO:0000313" key="4">
    <source>
        <dbReference type="Proteomes" id="UP001375743"/>
    </source>
</evidence>
<dbReference type="InterPro" id="IPR007159">
    <property type="entry name" value="SpoVT-AbrB_dom"/>
</dbReference>
<dbReference type="EMBL" id="JBBLZC010000006">
    <property type="protein sequence ID" value="MEK0083184.1"/>
    <property type="molecule type" value="Genomic_DNA"/>
</dbReference>
<protein>
    <submittedName>
        <fullName evidence="3">AbrB/MazE/SpoVT family DNA-binding domain-containing protein</fullName>
    </submittedName>
</protein>
<dbReference type="SUPFAM" id="SSF89447">
    <property type="entry name" value="AbrB/MazE/MraZ-like"/>
    <property type="match status" value="1"/>
</dbReference>
<feature type="region of interest" description="Disordered" evidence="1">
    <location>
        <begin position="1"/>
        <end position="28"/>
    </location>
</feature>
<dbReference type="RefSeq" id="WP_418159026.1">
    <property type="nucleotide sequence ID" value="NZ_JBBLZC010000006.1"/>
</dbReference>
<keyword evidence="3" id="KW-0238">DNA-binding</keyword>
<evidence type="ECO:0000313" key="3">
    <source>
        <dbReference type="EMBL" id="MEK0083184.1"/>
    </source>
</evidence>
<dbReference type="InterPro" id="IPR037914">
    <property type="entry name" value="SpoVT-AbrB_sf"/>
</dbReference>
<feature type="region of interest" description="Disordered" evidence="1">
    <location>
        <begin position="89"/>
        <end position="170"/>
    </location>
</feature>